<name>A0ACB8A736_9AGAM</name>
<accession>A0ACB8A736</accession>
<organism evidence="1 2">
    <name type="scientific">Hygrophoropsis aurantiaca</name>
    <dbReference type="NCBI Taxonomy" id="72124"/>
    <lineage>
        <taxon>Eukaryota</taxon>
        <taxon>Fungi</taxon>
        <taxon>Dikarya</taxon>
        <taxon>Basidiomycota</taxon>
        <taxon>Agaricomycotina</taxon>
        <taxon>Agaricomycetes</taxon>
        <taxon>Agaricomycetidae</taxon>
        <taxon>Boletales</taxon>
        <taxon>Coniophorineae</taxon>
        <taxon>Hygrophoropsidaceae</taxon>
        <taxon>Hygrophoropsis</taxon>
    </lineage>
</organism>
<evidence type="ECO:0000313" key="1">
    <source>
        <dbReference type="EMBL" id="KAH7908503.1"/>
    </source>
</evidence>
<dbReference type="EMBL" id="MU267818">
    <property type="protein sequence ID" value="KAH7908503.1"/>
    <property type="molecule type" value="Genomic_DNA"/>
</dbReference>
<comment type="caution">
    <text evidence="1">The sequence shown here is derived from an EMBL/GenBank/DDBJ whole genome shotgun (WGS) entry which is preliminary data.</text>
</comment>
<dbReference type="Proteomes" id="UP000790377">
    <property type="component" value="Unassembled WGS sequence"/>
</dbReference>
<keyword evidence="2" id="KW-1185">Reference proteome</keyword>
<evidence type="ECO:0000313" key="2">
    <source>
        <dbReference type="Proteomes" id="UP000790377"/>
    </source>
</evidence>
<proteinExistence type="predicted"/>
<sequence>MRIRCPSFIDSMSDVSDSLEAITSVRKPAPKSRKVMNARVSKNHNTTRPRSSAGDDVDKKQRVMNAMKRERIRREAKKCDWTYAFVGNFAPSTSQQDLADYFKRCGRIWSLDIRCSGGLVMPAEVPSPAYYQGHAVHQYAVVIFTKPDGARKALTLNGTDFKGYQLVVSRSASDLPEIRQKVNQHLHRYRNRTGRIGQPRPLQLEPTVLLYENECTSLGSVERLERRNAFKIFGFSIPNTLM</sequence>
<reference evidence="1" key="1">
    <citation type="journal article" date="2021" name="New Phytol.">
        <title>Evolutionary innovations through gain and loss of genes in the ectomycorrhizal Boletales.</title>
        <authorList>
            <person name="Wu G."/>
            <person name="Miyauchi S."/>
            <person name="Morin E."/>
            <person name="Kuo A."/>
            <person name="Drula E."/>
            <person name="Varga T."/>
            <person name="Kohler A."/>
            <person name="Feng B."/>
            <person name="Cao Y."/>
            <person name="Lipzen A."/>
            <person name="Daum C."/>
            <person name="Hundley H."/>
            <person name="Pangilinan J."/>
            <person name="Johnson J."/>
            <person name="Barry K."/>
            <person name="LaButti K."/>
            <person name="Ng V."/>
            <person name="Ahrendt S."/>
            <person name="Min B."/>
            <person name="Choi I.G."/>
            <person name="Park H."/>
            <person name="Plett J.M."/>
            <person name="Magnuson J."/>
            <person name="Spatafora J.W."/>
            <person name="Nagy L.G."/>
            <person name="Henrissat B."/>
            <person name="Grigoriev I.V."/>
            <person name="Yang Z.L."/>
            <person name="Xu J."/>
            <person name="Martin F.M."/>
        </authorList>
    </citation>
    <scope>NUCLEOTIDE SEQUENCE</scope>
    <source>
        <strain evidence="1">ATCC 28755</strain>
    </source>
</reference>
<protein>
    <submittedName>
        <fullName evidence="1">Uncharacterized protein</fullName>
    </submittedName>
</protein>
<gene>
    <name evidence="1" type="ORF">BJ138DRAFT_1157535</name>
</gene>